<dbReference type="EMBL" id="JAUEPO010000003">
    <property type="protein sequence ID" value="KAK3328112.1"/>
    <property type="molecule type" value="Genomic_DNA"/>
</dbReference>
<protein>
    <submittedName>
        <fullName evidence="1">Uncharacterized protein</fullName>
    </submittedName>
</protein>
<comment type="caution">
    <text evidence="1">The sequence shown here is derived from an EMBL/GenBank/DDBJ whole genome shotgun (WGS) entry which is preliminary data.</text>
</comment>
<gene>
    <name evidence="1" type="ORF">B0T19DRAFT_183121</name>
</gene>
<sequence length="215" mass="23228">MTVRGLSGDSPTGELMKQSNLITLCCQCFGLHVLDHLILVQSLFALEVIGYSGAGAATPATAATRASAQGSTHRRGKIARHAENCSRRMDARLGLVQSSPAAARADIQEEEHLVPTPDSKSQPAGAAGLQDAGMSYEEHLAIRWLQFCVGCVGEFVDRVNSLARVERCMVLGIGQCVPTANRGFEKVHMMAKLNRTVQGRWPITKQESASRNPTW</sequence>
<reference evidence="1" key="2">
    <citation type="submission" date="2023-06" db="EMBL/GenBank/DDBJ databases">
        <authorList>
            <consortium name="Lawrence Berkeley National Laboratory"/>
            <person name="Haridas S."/>
            <person name="Hensen N."/>
            <person name="Bonometti L."/>
            <person name="Westerberg I."/>
            <person name="Brannstrom I.O."/>
            <person name="Guillou S."/>
            <person name="Cros-Aarteil S."/>
            <person name="Calhoun S."/>
            <person name="Kuo A."/>
            <person name="Mondo S."/>
            <person name="Pangilinan J."/>
            <person name="Riley R."/>
            <person name="Labutti K."/>
            <person name="Andreopoulos B."/>
            <person name="Lipzen A."/>
            <person name="Chen C."/>
            <person name="Yanf M."/>
            <person name="Daum C."/>
            <person name="Ng V."/>
            <person name="Clum A."/>
            <person name="Steindorff A."/>
            <person name="Ohm R."/>
            <person name="Martin F."/>
            <person name="Silar P."/>
            <person name="Natvig D."/>
            <person name="Lalanne C."/>
            <person name="Gautier V."/>
            <person name="Ament-Velasquez S.L."/>
            <person name="Kruys A."/>
            <person name="Hutchinson M.I."/>
            <person name="Powell A.J."/>
            <person name="Barry K."/>
            <person name="Miller A.N."/>
            <person name="Grigoriev I.V."/>
            <person name="Debuchy R."/>
            <person name="Gladieux P."/>
            <person name="Thoren M.H."/>
            <person name="Johannesson H."/>
        </authorList>
    </citation>
    <scope>NUCLEOTIDE SEQUENCE</scope>
    <source>
        <strain evidence="1">SMH4131-1</strain>
    </source>
</reference>
<name>A0AAE0MD68_9PEZI</name>
<organism evidence="1 2">
    <name type="scientific">Cercophora scortea</name>
    <dbReference type="NCBI Taxonomy" id="314031"/>
    <lineage>
        <taxon>Eukaryota</taxon>
        <taxon>Fungi</taxon>
        <taxon>Dikarya</taxon>
        <taxon>Ascomycota</taxon>
        <taxon>Pezizomycotina</taxon>
        <taxon>Sordariomycetes</taxon>
        <taxon>Sordariomycetidae</taxon>
        <taxon>Sordariales</taxon>
        <taxon>Lasiosphaeriaceae</taxon>
        <taxon>Cercophora</taxon>
    </lineage>
</organism>
<evidence type="ECO:0000313" key="2">
    <source>
        <dbReference type="Proteomes" id="UP001286456"/>
    </source>
</evidence>
<keyword evidence="2" id="KW-1185">Reference proteome</keyword>
<accession>A0AAE0MD68</accession>
<evidence type="ECO:0000313" key="1">
    <source>
        <dbReference type="EMBL" id="KAK3328112.1"/>
    </source>
</evidence>
<dbReference type="Proteomes" id="UP001286456">
    <property type="component" value="Unassembled WGS sequence"/>
</dbReference>
<proteinExistence type="predicted"/>
<reference evidence="1" key="1">
    <citation type="journal article" date="2023" name="Mol. Phylogenet. Evol.">
        <title>Genome-scale phylogeny and comparative genomics of the fungal order Sordariales.</title>
        <authorList>
            <person name="Hensen N."/>
            <person name="Bonometti L."/>
            <person name="Westerberg I."/>
            <person name="Brannstrom I.O."/>
            <person name="Guillou S."/>
            <person name="Cros-Aarteil S."/>
            <person name="Calhoun S."/>
            <person name="Haridas S."/>
            <person name="Kuo A."/>
            <person name="Mondo S."/>
            <person name="Pangilinan J."/>
            <person name="Riley R."/>
            <person name="LaButti K."/>
            <person name="Andreopoulos B."/>
            <person name="Lipzen A."/>
            <person name="Chen C."/>
            <person name="Yan M."/>
            <person name="Daum C."/>
            <person name="Ng V."/>
            <person name="Clum A."/>
            <person name="Steindorff A."/>
            <person name="Ohm R.A."/>
            <person name="Martin F."/>
            <person name="Silar P."/>
            <person name="Natvig D.O."/>
            <person name="Lalanne C."/>
            <person name="Gautier V."/>
            <person name="Ament-Velasquez S.L."/>
            <person name="Kruys A."/>
            <person name="Hutchinson M.I."/>
            <person name="Powell A.J."/>
            <person name="Barry K."/>
            <person name="Miller A.N."/>
            <person name="Grigoriev I.V."/>
            <person name="Debuchy R."/>
            <person name="Gladieux P."/>
            <person name="Hiltunen Thoren M."/>
            <person name="Johannesson H."/>
        </authorList>
    </citation>
    <scope>NUCLEOTIDE SEQUENCE</scope>
    <source>
        <strain evidence="1">SMH4131-1</strain>
    </source>
</reference>
<dbReference type="AlphaFoldDB" id="A0AAE0MD68"/>